<feature type="chain" id="PRO_5014035857" evidence="1">
    <location>
        <begin position="24"/>
        <end position="161"/>
    </location>
</feature>
<keyword evidence="1" id="KW-0732">Signal</keyword>
<evidence type="ECO:0000256" key="1">
    <source>
        <dbReference type="SAM" id="SignalP"/>
    </source>
</evidence>
<proteinExistence type="predicted"/>
<organism evidence="3 4">
    <name type="scientific">Prevotella intermedia</name>
    <dbReference type="NCBI Taxonomy" id="28131"/>
    <lineage>
        <taxon>Bacteria</taxon>
        <taxon>Pseudomonadati</taxon>
        <taxon>Bacteroidota</taxon>
        <taxon>Bacteroidia</taxon>
        <taxon>Bacteroidales</taxon>
        <taxon>Prevotellaceae</taxon>
        <taxon>Prevotella</taxon>
    </lineage>
</organism>
<dbReference type="AlphaFoldDB" id="A0A0S3UK02"/>
<dbReference type="Proteomes" id="UP000217431">
    <property type="component" value="Chromosome I"/>
</dbReference>
<gene>
    <name evidence="2" type="ORF">CTM46_01395</name>
    <name evidence="3" type="ORF">PIOMA14_I_1294</name>
</gene>
<dbReference type="RefSeq" id="WP_096405578.1">
    <property type="nucleotide sequence ID" value="NZ_AP014597.1"/>
</dbReference>
<dbReference type="NCBIfam" id="TIGR04183">
    <property type="entry name" value="Por_Secre_tail"/>
    <property type="match status" value="1"/>
</dbReference>
<feature type="signal peptide" evidence="1">
    <location>
        <begin position="1"/>
        <end position="23"/>
    </location>
</feature>
<sequence length="161" mass="17525">MKKRLFSIVVTAIMTMGFSQVHAQTQLVVTPQSGAVGKYAITDIQKITFAADGMHIIGSAFTVEPVWKLSAIKDIRFVKTTDGIGKVGNSETGGIKISQRGDMLYINGLNAEQTDVAIYDLKGRTMLRTKVADGEGIDASSLQHGVFIIKIKNTTFKFVKQ</sequence>
<reference evidence="3 4" key="1">
    <citation type="journal article" date="2016" name="DNA Res.">
        <title>The complete genome sequencing of Prevotella intermedia strain OMA14 and a subsequent fine-scale, intra-species genomic comparison reveal an unusual amplification of conjugative and mobile transposons and identify a novel Prevotella-lineage-specific repeat.</title>
        <authorList>
            <person name="Naito M."/>
            <person name="Ogura Y."/>
            <person name="Itoh T."/>
            <person name="Shoji M."/>
            <person name="Okamoto M."/>
            <person name="Hayashi T."/>
            <person name="Nakayama K."/>
        </authorList>
    </citation>
    <scope>NUCLEOTIDE SEQUENCE [LARGE SCALE GENOMIC DNA]</scope>
    <source>
        <strain evidence="3 4">OMA14</strain>
    </source>
</reference>
<dbReference type="InterPro" id="IPR026444">
    <property type="entry name" value="Secre_tail"/>
</dbReference>
<dbReference type="EMBL" id="AP014597">
    <property type="protein sequence ID" value="BAU17802.1"/>
    <property type="molecule type" value="Genomic_DNA"/>
</dbReference>
<evidence type="ECO:0000313" key="5">
    <source>
        <dbReference type="Proteomes" id="UP000230742"/>
    </source>
</evidence>
<evidence type="ECO:0000313" key="4">
    <source>
        <dbReference type="Proteomes" id="UP000217431"/>
    </source>
</evidence>
<evidence type="ECO:0000313" key="3">
    <source>
        <dbReference type="EMBL" id="BAU17802.1"/>
    </source>
</evidence>
<accession>A0A0S3UK02</accession>
<reference evidence="2 5" key="2">
    <citation type="submission" date="2017-11" db="EMBL/GenBank/DDBJ databases">
        <title>Genome sequencing of Prevotella intermedia KCOM 1949.</title>
        <authorList>
            <person name="Kook J.-K."/>
            <person name="Park S.-N."/>
            <person name="Lim Y.K."/>
        </authorList>
    </citation>
    <scope>NUCLEOTIDE SEQUENCE [LARGE SCALE GENOMIC DNA]</scope>
    <source>
        <strain evidence="2 5">KCOM 1949</strain>
    </source>
</reference>
<name>A0A0S3UK02_PREIN</name>
<evidence type="ECO:0000313" key="2">
    <source>
        <dbReference type="EMBL" id="ATV30226.1"/>
    </source>
</evidence>
<protein>
    <submittedName>
        <fullName evidence="2">T9SS C-terminal target domain-containing protein</fullName>
    </submittedName>
</protein>
<dbReference type="EMBL" id="CP024727">
    <property type="protein sequence ID" value="ATV30226.1"/>
    <property type="molecule type" value="Genomic_DNA"/>
</dbReference>
<dbReference type="Proteomes" id="UP000230742">
    <property type="component" value="Chromosome 1"/>
</dbReference>